<evidence type="ECO:0000313" key="4">
    <source>
        <dbReference type="EMBL" id="TCK60922.1"/>
    </source>
</evidence>
<evidence type="ECO:0000259" key="2">
    <source>
        <dbReference type="Pfam" id="PF01757"/>
    </source>
</evidence>
<evidence type="ECO:0000256" key="1">
    <source>
        <dbReference type="SAM" id="Phobius"/>
    </source>
</evidence>
<keyword evidence="1" id="KW-0812">Transmembrane</keyword>
<keyword evidence="5" id="KW-1185">Reference proteome</keyword>
<feature type="transmembrane region" description="Helical" evidence="1">
    <location>
        <begin position="162"/>
        <end position="181"/>
    </location>
</feature>
<dbReference type="GO" id="GO:0016020">
    <property type="term" value="C:membrane"/>
    <property type="evidence" value="ECO:0007669"/>
    <property type="project" value="TreeGrafter"/>
</dbReference>
<dbReference type="EMBL" id="SMGG01000004">
    <property type="protein sequence ID" value="TCK60922.1"/>
    <property type="molecule type" value="Genomic_DNA"/>
</dbReference>
<feature type="transmembrane region" description="Helical" evidence="1">
    <location>
        <begin position="312"/>
        <end position="329"/>
    </location>
</feature>
<comment type="caution">
    <text evidence="4">The sequence shown here is derived from an EMBL/GenBank/DDBJ whole genome shotgun (WGS) entry which is preliminary data.</text>
</comment>
<dbReference type="OrthoDB" id="9796461at2"/>
<keyword evidence="1" id="KW-0472">Membrane</keyword>
<keyword evidence="1" id="KW-1133">Transmembrane helix</keyword>
<evidence type="ECO:0000259" key="3">
    <source>
        <dbReference type="Pfam" id="PF19040"/>
    </source>
</evidence>
<feature type="transmembrane region" description="Helical" evidence="1">
    <location>
        <begin position="242"/>
        <end position="260"/>
    </location>
</feature>
<feature type="domain" description="Acyltransferase 3" evidence="2">
    <location>
        <begin position="5"/>
        <end position="324"/>
    </location>
</feature>
<proteinExistence type="predicted"/>
<feature type="transmembrane region" description="Helical" evidence="1">
    <location>
        <begin position="75"/>
        <end position="92"/>
    </location>
</feature>
<dbReference type="InterPro" id="IPR043968">
    <property type="entry name" value="SGNH"/>
</dbReference>
<dbReference type="Pfam" id="PF01757">
    <property type="entry name" value="Acyl_transf_3"/>
    <property type="match status" value="1"/>
</dbReference>
<feature type="transmembrane region" description="Helical" evidence="1">
    <location>
        <begin position="344"/>
        <end position="363"/>
    </location>
</feature>
<feature type="transmembrane region" description="Helical" evidence="1">
    <location>
        <begin position="187"/>
        <end position="209"/>
    </location>
</feature>
<dbReference type="InterPro" id="IPR002656">
    <property type="entry name" value="Acyl_transf_3_dom"/>
</dbReference>
<feature type="transmembrane region" description="Helical" evidence="1">
    <location>
        <begin position="216"/>
        <end position="236"/>
    </location>
</feature>
<protein>
    <submittedName>
        <fullName evidence="4">Peptidoglycan/LPS O-acetylase OafA/YrhL</fullName>
    </submittedName>
</protein>
<feature type="transmembrane region" description="Helical" evidence="1">
    <location>
        <begin position="272"/>
        <end position="292"/>
    </location>
</feature>
<gene>
    <name evidence="4" type="ORF">C8D98_1802</name>
</gene>
<dbReference type="GO" id="GO:0009103">
    <property type="term" value="P:lipopolysaccharide biosynthetic process"/>
    <property type="evidence" value="ECO:0007669"/>
    <property type="project" value="TreeGrafter"/>
</dbReference>
<dbReference type="InterPro" id="IPR050879">
    <property type="entry name" value="Acyltransferase_3"/>
</dbReference>
<accession>A0A4R1K971</accession>
<dbReference type="AlphaFoldDB" id="A0A4R1K971"/>
<dbReference type="GO" id="GO:0016747">
    <property type="term" value="F:acyltransferase activity, transferring groups other than amino-acyl groups"/>
    <property type="evidence" value="ECO:0007669"/>
    <property type="project" value="InterPro"/>
</dbReference>
<dbReference type="Pfam" id="PF19040">
    <property type="entry name" value="SGNH"/>
    <property type="match status" value="1"/>
</dbReference>
<dbReference type="PANTHER" id="PTHR23028:SF53">
    <property type="entry name" value="ACYL_TRANSF_3 DOMAIN-CONTAINING PROTEIN"/>
    <property type="match status" value="1"/>
</dbReference>
<feature type="transmembrane region" description="Helical" evidence="1">
    <location>
        <begin position="12"/>
        <end position="31"/>
    </location>
</feature>
<dbReference type="Proteomes" id="UP000294614">
    <property type="component" value="Unassembled WGS sequence"/>
</dbReference>
<feature type="transmembrane region" description="Helical" evidence="1">
    <location>
        <begin position="135"/>
        <end position="155"/>
    </location>
</feature>
<dbReference type="RefSeq" id="WP_132873780.1">
    <property type="nucleotide sequence ID" value="NZ_SMGG01000004.1"/>
</dbReference>
<organism evidence="4 5">
    <name type="scientific">Seleniivibrio woodruffii</name>
    <dbReference type="NCBI Taxonomy" id="1078050"/>
    <lineage>
        <taxon>Bacteria</taxon>
        <taxon>Pseudomonadati</taxon>
        <taxon>Deferribacterota</taxon>
        <taxon>Deferribacteres</taxon>
        <taxon>Deferribacterales</taxon>
        <taxon>Geovibrionaceae</taxon>
        <taxon>Seleniivibrio</taxon>
    </lineage>
</organism>
<name>A0A4R1K971_9BACT</name>
<evidence type="ECO:0000313" key="5">
    <source>
        <dbReference type="Proteomes" id="UP000294614"/>
    </source>
</evidence>
<sequence length="664" mass="75302">MQYRKDVDGLRSIAVLPVILYHAGISAFSGGYVGVDIFFVISGYLITGIISAEMAEGTFSVSNFYVRRIKRIFPALYFMMFATIIMSWFLLLPEHFRNFGKSVAATVFFGSNFFFWKQSGYFDEAAETKPLLHTWSLGVEEQFYILFPLFLFWLYRKRKNAGFAVTAVFAVSLLLSVFLTYRKPEMSFYLLPTRAWELMLGSMLALGVFRRTDNYAVLNVLSAAGFGMIAASVVLFNSATPFPGYSALIPCVGTALVIYAGERGIINRILSLRPMVFIGLLSYALYLWHWPFIAFRNYYKNLVGDVFFVSDWFAIGLTFLLAVISFYLVEQPFRRMKFTSPRRLFIGTAAVMALFTLAGAVVYKTDGMPSRMPESVSVVTDVQESTYRSTECYYRDPMKAKISNLCRMGDSDRLPSFIVWGDSHALSLTDGMNRYGQENGITGVFAGKSSCPPLRLVRILLNDVPTNCRQFNDIIFNEVTADAGIRDIFLVGRWEVYSGKPMLGNDFGTEITLDSALTKNVIEKDNLKVFEEALIRTVGSLERAGKNVYFVMDVPEVPYDVPSEMGKIEYFKHVFPALTSFVSSTLPYSHYEERNEDVLKVLERVRQKTNVKVIDIQNVFCKDGECRLTESGKSLYADDDHLSIYGSKYVVEQGKWIFDDILKK</sequence>
<feature type="transmembrane region" description="Helical" evidence="1">
    <location>
        <begin position="37"/>
        <end position="55"/>
    </location>
</feature>
<dbReference type="PANTHER" id="PTHR23028">
    <property type="entry name" value="ACETYLTRANSFERASE"/>
    <property type="match status" value="1"/>
</dbReference>
<reference evidence="4 5" key="1">
    <citation type="submission" date="2019-03" db="EMBL/GenBank/DDBJ databases">
        <title>Genomic Encyclopedia of Type Strains, Phase IV (KMG-IV): sequencing the most valuable type-strain genomes for metagenomic binning, comparative biology and taxonomic classification.</title>
        <authorList>
            <person name="Goeker M."/>
        </authorList>
    </citation>
    <scope>NUCLEOTIDE SEQUENCE [LARGE SCALE GENOMIC DNA]</scope>
    <source>
        <strain evidence="4 5">DSM 24984</strain>
    </source>
</reference>
<feature type="domain" description="SGNH" evidence="3">
    <location>
        <begin position="391"/>
        <end position="652"/>
    </location>
</feature>